<organism evidence="5 6">
    <name type="scientific">Streptosporangium carneum</name>
    <dbReference type="NCBI Taxonomy" id="47481"/>
    <lineage>
        <taxon>Bacteria</taxon>
        <taxon>Bacillati</taxon>
        <taxon>Actinomycetota</taxon>
        <taxon>Actinomycetes</taxon>
        <taxon>Streptosporangiales</taxon>
        <taxon>Streptosporangiaceae</taxon>
        <taxon>Streptosporangium</taxon>
    </lineage>
</organism>
<dbReference type="InterPro" id="IPR050679">
    <property type="entry name" value="Bact_HTH_transcr_reg"/>
</dbReference>
<protein>
    <recommendedName>
        <fullName evidence="4">HTH gntR-type domain-containing protein</fullName>
    </recommendedName>
</protein>
<keyword evidence="1" id="KW-0805">Transcription regulation</keyword>
<evidence type="ECO:0000256" key="1">
    <source>
        <dbReference type="ARBA" id="ARBA00023015"/>
    </source>
</evidence>
<dbReference type="RefSeq" id="WP_271215911.1">
    <property type="nucleotide sequence ID" value="NZ_BAAAVD010000006.1"/>
</dbReference>
<proteinExistence type="predicted"/>
<reference evidence="5" key="2">
    <citation type="submission" date="2023-01" db="EMBL/GenBank/DDBJ databases">
        <authorList>
            <person name="Sun Q."/>
            <person name="Evtushenko L."/>
        </authorList>
    </citation>
    <scope>NUCLEOTIDE SEQUENCE</scope>
    <source>
        <strain evidence="5">VKM Ac-2007</strain>
    </source>
</reference>
<dbReference type="GO" id="GO:0045892">
    <property type="term" value="P:negative regulation of DNA-templated transcription"/>
    <property type="evidence" value="ECO:0007669"/>
    <property type="project" value="TreeGrafter"/>
</dbReference>
<gene>
    <name evidence="5" type="ORF">GCM10017600_07740</name>
</gene>
<dbReference type="SUPFAM" id="SSF46785">
    <property type="entry name" value="Winged helix' DNA-binding domain"/>
    <property type="match status" value="2"/>
</dbReference>
<feature type="domain" description="HTH gntR-type" evidence="4">
    <location>
        <begin position="12"/>
        <end position="80"/>
    </location>
</feature>
<dbReference type="PROSITE" id="PS50949">
    <property type="entry name" value="HTH_GNTR"/>
    <property type="match status" value="2"/>
</dbReference>
<dbReference type="PANTHER" id="PTHR44846:SF17">
    <property type="entry name" value="GNTR-FAMILY TRANSCRIPTIONAL REGULATOR"/>
    <property type="match status" value="1"/>
</dbReference>
<dbReference type="InterPro" id="IPR036390">
    <property type="entry name" value="WH_DNA-bd_sf"/>
</dbReference>
<dbReference type="AlphaFoldDB" id="A0A9W6HXT9"/>
<dbReference type="CDD" id="cd07377">
    <property type="entry name" value="WHTH_GntR"/>
    <property type="match status" value="2"/>
</dbReference>
<evidence type="ECO:0000313" key="5">
    <source>
        <dbReference type="EMBL" id="GLK07369.1"/>
    </source>
</evidence>
<dbReference type="SMART" id="SM00345">
    <property type="entry name" value="HTH_GNTR"/>
    <property type="match status" value="2"/>
</dbReference>
<feature type="domain" description="HTH gntR-type" evidence="4">
    <location>
        <begin position="86"/>
        <end position="154"/>
    </location>
</feature>
<keyword evidence="2" id="KW-0238">DNA-binding</keyword>
<accession>A0A9W6HXT9</accession>
<evidence type="ECO:0000256" key="2">
    <source>
        <dbReference type="ARBA" id="ARBA00023125"/>
    </source>
</evidence>
<reference evidence="5" key="1">
    <citation type="journal article" date="2014" name="Int. J. Syst. Evol. Microbiol.">
        <title>Complete genome sequence of Corynebacterium casei LMG S-19264T (=DSM 44701T), isolated from a smear-ripened cheese.</title>
        <authorList>
            <consortium name="US DOE Joint Genome Institute (JGI-PGF)"/>
            <person name="Walter F."/>
            <person name="Albersmeier A."/>
            <person name="Kalinowski J."/>
            <person name="Ruckert C."/>
        </authorList>
    </citation>
    <scope>NUCLEOTIDE SEQUENCE</scope>
    <source>
        <strain evidence="5">VKM Ac-2007</strain>
    </source>
</reference>
<sequence>MTEDTDGWLTGKQVYDRIAERLRAQITAGHYPPAGALPSEAALAQRFRVARSTVRRALAVLEEEGLIDTMPGAGRRVKDPERRAALYRYQEIAAEVREQIITGVLAVGTALPSESALRRRYGASRNTVRQALAELEGEGLVVTLHGKGRFVRPAAL</sequence>
<keyword evidence="6" id="KW-1185">Reference proteome</keyword>
<dbReference type="InterPro" id="IPR000524">
    <property type="entry name" value="Tscrpt_reg_HTH_GntR"/>
</dbReference>
<evidence type="ECO:0000259" key="4">
    <source>
        <dbReference type="PROSITE" id="PS50949"/>
    </source>
</evidence>
<dbReference type="GO" id="GO:0003677">
    <property type="term" value="F:DNA binding"/>
    <property type="evidence" value="ECO:0007669"/>
    <property type="project" value="UniProtKB-KW"/>
</dbReference>
<dbReference type="InterPro" id="IPR036388">
    <property type="entry name" value="WH-like_DNA-bd_sf"/>
</dbReference>
<dbReference type="Gene3D" id="1.10.10.10">
    <property type="entry name" value="Winged helix-like DNA-binding domain superfamily/Winged helix DNA-binding domain"/>
    <property type="match status" value="2"/>
</dbReference>
<comment type="caution">
    <text evidence="5">The sequence shown here is derived from an EMBL/GenBank/DDBJ whole genome shotgun (WGS) entry which is preliminary data.</text>
</comment>
<dbReference type="Proteomes" id="UP001143474">
    <property type="component" value="Unassembled WGS sequence"/>
</dbReference>
<evidence type="ECO:0000313" key="6">
    <source>
        <dbReference type="Proteomes" id="UP001143474"/>
    </source>
</evidence>
<dbReference type="EMBL" id="BSEV01000001">
    <property type="protein sequence ID" value="GLK07369.1"/>
    <property type="molecule type" value="Genomic_DNA"/>
</dbReference>
<keyword evidence="3" id="KW-0804">Transcription</keyword>
<dbReference type="PRINTS" id="PR00035">
    <property type="entry name" value="HTHGNTR"/>
</dbReference>
<dbReference type="GO" id="GO:0003700">
    <property type="term" value="F:DNA-binding transcription factor activity"/>
    <property type="evidence" value="ECO:0007669"/>
    <property type="project" value="InterPro"/>
</dbReference>
<name>A0A9W6HXT9_9ACTN</name>
<dbReference type="PANTHER" id="PTHR44846">
    <property type="entry name" value="MANNOSYL-D-GLYCERATE TRANSPORT/METABOLISM SYSTEM REPRESSOR MNGR-RELATED"/>
    <property type="match status" value="1"/>
</dbReference>
<evidence type="ECO:0000256" key="3">
    <source>
        <dbReference type="ARBA" id="ARBA00023163"/>
    </source>
</evidence>
<dbReference type="Pfam" id="PF00392">
    <property type="entry name" value="GntR"/>
    <property type="match status" value="2"/>
</dbReference>